<keyword evidence="1" id="KW-0812">Transmembrane</keyword>
<dbReference type="EMBL" id="JAIULA010000006">
    <property type="protein sequence ID" value="MCP0886569.1"/>
    <property type="molecule type" value="Genomic_DNA"/>
</dbReference>
<comment type="caution">
    <text evidence="2">The sequence shown here is derived from an EMBL/GenBank/DDBJ whole genome shotgun (WGS) entry which is preliminary data.</text>
</comment>
<feature type="transmembrane region" description="Helical" evidence="1">
    <location>
        <begin position="148"/>
        <end position="169"/>
    </location>
</feature>
<feature type="transmembrane region" description="Helical" evidence="1">
    <location>
        <begin position="181"/>
        <end position="202"/>
    </location>
</feature>
<gene>
    <name evidence="2" type="ORF">LB941_04360</name>
</gene>
<feature type="transmembrane region" description="Helical" evidence="1">
    <location>
        <begin position="20"/>
        <end position="45"/>
    </location>
</feature>
<feature type="transmembrane region" description="Helical" evidence="1">
    <location>
        <begin position="57"/>
        <end position="75"/>
    </location>
</feature>
<organism evidence="2 3">
    <name type="scientific">Ligilactobacillus ubinensis</name>
    <dbReference type="NCBI Taxonomy" id="2876789"/>
    <lineage>
        <taxon>Bacteria</taxon>
        <taxon>Bacillati</taxon>
        <taxon>Bacillota</taxon>
        <taxon>Bacilli</taxon>
        <taxon>Lactobacillales</taxon>
        <taxon>Lactobacillaceae</taxon>
        <taxon>Ligilactobacillus</taxon>
    </lineage>
</organism>
<dbReference type="AlphaFoldDB" id="A0A9X2FJW4"/>
<protein>
    <submittedName>
        <fullName evidence="2">Uncharacterized protein</fullName>
    </submittedName>
</protein>
<dbReference type="RefSeq" id="WP_253359794.1">
    <property type="nucleotide sequence ID" value="NZ_JAIULA010000006.1"/>
</dbReference>
<sequence length="261" mass="29616">MSERKNCVTNYLLQNILRQLGYVFLWVVVGIILVPIIVMLLSGHASQINVVSTLKNFELGVTLVVILAAIGMRNYDDFRLLIQNGISRKTYWGAKTIALFSATILAQLLGYFYNFFSSSVFHGESWQESSVYINLYGNFFSSNILNKLFAIVFSVMMSCFIVFAANLIGNFFSLFTRKQKYLMLIAVITLLVVTFMLFISWADQNVKQAGALFSLLIGYEKNRDHSGANNPLVPFLNLAIGNVLFLLGNWWITMHLQVRDE</sequence>
<feature type="transmembrane region" description="Helical" evidence="1">
    <location>
        <begin position="232"/>
        <end position="252"/>
    </location>
</feature>
<accession>A0A9X2FJW4</accession>
<proteinExistence type="predicted"/>
<keyword evidence="1" id="KW-0472">Membrane</keyword>
<feature type="transmembrane region" description="Helical" evidence="1">
    <location>
        <begin position="96"/>
        <end position="116"/>
    </location>
</feature>
<evidence type="ECO:0000313" key="2">
    <source>
        <dbReference type="EMBL" id="MCP0886569.1"/>
    </source>
</evidence>
<evidence type="ECO:0000256" key="1">
    <source>
        <dbReference type="SAM" id="Phobius"/>
    </source>
</evidence>
<name>A0A9X2FJW4_9LACO</name>
<keyword evidence="1" id="KW-1133">Transmembrane helix</keyword>
<dbReference type="Proteomes" id="UP001139006">
    <property type="component" value="Unassembled WGS sequence"/>
</dbReference>
<evidence type="ECO:0000313" key="3">
    <source>
        <dbReference type="Proteomes" id="UP001139006"/>
    </source>
</evidence>
<reference evidence="2 3" key="1">
    <citation type="journal article" date="2023" name="Int. J. Syst. Evol. Microbiol.">
        <title>Ligilactobacillus ubinensis sp. nov., a novel species isolated from the wild ferment of a durian fruit (Durio zibethinus).</title>
        <authorList>
            <person name="Heng Y.C."/>
            <person name="Menon N."/>
            <person name="Chen B."/>
            <person name="Loo B.Z.L."/>
            <person name="Wong G.W.J."/>
            <person name="Lim A.C.H."/>
            <person name="Silvaraju S."/>
            <person name="Kittelmann S."/>
        </authorList>
    </citation>
    <scope>NUCLEOTIDE SEQUENCE [LARGE SCALE GENOMIC DNA]</scope>
    <source>
        <strain evidence="2 3">WILCCON 0076</strain>
    </source>
</reference>
<keyword evidence="3" id="KW-1185">Reference proteome</keyword>